<dbReference type="InterPro" id="IPR016156">
    <property type="entry name" value="FAD/NAD-linked_Rdtase_dimer_sf"/>
</dbReference>
<dbReference type="AlphaFoldDB" id="A0A0F9LE71"/>
<dbReference type="PRINTS" id="PR00411">
    <property type="entry name" value="PNDRDTASEI"/>
</dbReference>
<dbReference type="GO" id="GO:0003955">
    <property type="term" value="F:NAD(P)H dehydrogenase (quinone) activity"/>
    <property type="evidence" value="ECO:0007669"/>
    <property type="project" value="TreeGrafter"/>
</dbReference>
<organism evidence="8">
    <name type="scientific">marine sediment metagenome</name>
    <dbReference type="NCBI Taxonomy" id="412755"/>
    <lineage>
        <taxon>unclassified sequences</taxon>
        <taxon>metagenomes</taxon>
        <taxon>ecological metagenomes</taxon>
    </lineage>
</organism>
<protein>
    <submittedName>
        <fullName evidence="8">Uncharacterized protein</fullName>
    </submittedName>
</protein>
<dbReference type="GO" id="GO:0050787">
    <property type="term" value="P:detoxification of mercury ion"/>
    <property type="evidence" value="ECO:0007669"/>
    <property type="project" value="InterPro"/>
</dbReference>
<dbReference type="EMBL" id="LAZR01007399">
    <property type="protein sequence ID" value="KKM85506.1"/>
    <property type="molecule type" value="Genomic_DNA"/>
</dbReference>
<dbReference type="SUPFAM" id="SSF55424">
    <property type="entry name" value="FAD/NAD-linked reductases, dimerisation (C-terminal) domain"/>
    <property type="match status" value="1"/>
</dbReference>
<comment type="similarity">
    <text evidence="2">Belongs to the class-I pyridine nucleotide-disulfide oxidoreductase family.</text>
</comment>
<comment type="cofactor">
    <cofactor evidence="1">
        <name>FAD</name>
        <dbReference type="ChEBI" id="CHEBI:57692"/>
    </cofactor>
</comment>
<dbReference type="InterPro" id="IPR023753">
    <property type="entry name" value="FAD/NAD-binding_dom"/>
</dbReference>
<sequence length="373" mass="41226">FRDEKYKKVLNGLSHIEFIEGNARFISKSEIQVNGKIYNATKFIIATGSSTFVPSIEGIEKVAYLTNIEALLLKKLPESMIIPGGGPLGLEFAQMFSRFGSRVYLLQRSKRIVPREEPELSNLLQRYQQDEGIEIWTRCAIKSVKQEGKEIIVKAEVEGKEKEFKGEQLLVATGRRANTSKLGLEKLGVKLSKQGEVIVNEEMQASENVWAAGDVTGEPMLETVAAKEGMIAASNSFSGNKMKMDYRVVPRAVFTDPQLAGVGLTAAQATEKGINCRCNTVPMELVPKSQAIKDTRGAIKVVIEDKTQEIVGIHILAPQAADLIHEAVMIVKNRMTVDDVIDTLHIFPTLSEAIKIGAQSFRRDIKKMSCCVE</sequence>
<dbReference type="PRINTS" id="PR00368">
    <property type="entry name" value="FADPNR"/>
</dbReference>
<dbReference type="Gene3D" id="3.50.50.60">
    <property type="entry name" value="FAD/NAD(P)-binding domain"/>
    <property type="match status" value="2"/>
</dbReference>
<evidence type="ECO:0000256" key="5">
    <source>
        <dbReference type="ARBA" id="ARBA00023002"/>
    </source>
</evidence>
<feature type="non-terminal residue" evidence="8">
    <location>
        <position position="1"/>
    </location>
</feature>
<dbReference type="GO" id="GO:0050660">
    <property type="term" value="F:flavin adenine dinucleotide binding"/>
    <property type="evidence" value="ECO:0007669"/>
    <property type="project" value="InterPro"/>
</dbReference>
<evidence type="ECO:0000259" key="7">
    <source>
        <dbReference type="Pfam" id="PF07992"/>
    </source>
</evidence>
<name>A0A0F9LE71_9ZZZZ</name>
<reference evidence="8" key="1">
    <citation type="journal article" date="2015" name="Nature">
        <title>Complex archaea that bridge the gap between prokaryotes and eukaryotes.</title>
        <authorList>
            <person name="Spang A."/>
            <person name="Saw J.H."/>
            <person name="Jorgensen S.L."/>
            <person name="Zaremba-Niedzwiedzka K."/>
            <person name="Martijn J."/>
            <person name="Lind A.E."/>
            <person name="van Eijk R."/>
            <person name="Schleper C."/>
            <person name="Guy L."/>
            <person name="Ettema T.J."/>
        </authorList>
    </citation>
    <scope>NUCLEOTIDE SEQUENCE</scope>
</reference>
<dbReference type="Pfam" id="PF02852">
    <property type="entry name" value="Pyr_redox_dim"/>
    <property type="match status" value="1"/>
</dbReference>
<dbReference type="NCBIfam" id="TIGR02053">
    <property type="entry name" value="MerA"/>
    <property type="match status" value="1"/>
</dbReference>
<keyword evidence="4" id="KW-0274">FAD</keyword>
<keyword evidence="5" id="KW-0560">Oxidoreductase</keyword>
<dbReference type="InterPro" id="IPR021179">
    <property type="entry name" value="Mercury_reductase_MerA"/>
</dbReference>
<dbReference type="Pfam" id="PF07992">
    <property type="entry name" value="Pyr_redox_2"/>
    <property type="match status" value="1"/>
</dbReference>
<dbReference type="GO" id="GO:0050661">
    <property type="term" value="F:NADP binding"/>
    <property type="evidence" value="ECO:0007669"/>
    <property type="project" value="InterPro"/>
</dbReference>
<dbReference type="PANTHER" id="PTHR43014">
    <property type="entry name" value="MERCURIC REDUCTASE"/>
    <property type="match status" value="1"/>
</dbReference>
<evidence type="ECO:0000256" key="1">
    <source>
        <dbReference type="ARBA" id="ARBA00001974"/>
    </source>
</evidence>
<comment type="caution">
    <text evidence="8">The sequence shown here is derived from an EMBL/GenBank/DDBJ whole genome shotgun (WGS) entry which is preliminary data.</text>
</comment>
<gene>
    <name evidence="8" type="ORF">LCGC14_1288430</name>
</gene>
<feature type="domain" description="FAD/NAD(P)-binding" evidence="7">
    <location>
        <begin position="12"/>
        <end position="229"/>
    </location>
</feature>
<evidence type="ECO:0000256" key="2">
    <source>
        <dbReference type="ARBA" id="ARBA00007532"/>
    </source>
</evidence>
<evidence type="ECO:0000256" key="3">
    <source>
        <dbReference type="ARBA" id="ARBA00022630"/>
    </source>
</evidence>
<evidence type="ECO:0000259" key="6">
    <source>
        <dbReference type="Pfam" id="PF02852"/>
    </source>
</evidence>
<dbReference type="FunFam" id="3.30.390.30:FF:000001">
    <property type="entry name" value="Dihydrolipoyl dehydrogenase"/>
    <property type="match status" value="1"/>
</dbReference>
<keyword evidence="3" id="KW-0285">Flavoprotein</keyword>
<dbReference type="InterPro" id="IPR004099">
    <property type="entry name" value="Pyr_nucl-diS_OxRdtase_dimer"/>
</dbReference>
<dbReference type="SUPFAM" id="SSF51905">
    <property type="entry name" value="FAD/NAD(P)-binding domain"/>
    <property type="match status" value="1"/>
</dbReference>
<dbReference type="Gene3D" id="3.30.390.30">
    <property type="match status" value="1"/>
</dbReference>
<evidence type="ECO:0000256" key="4">
    <source>
        <dbReference type="ARBA" id="ARBA00022827"/>
    </source>
</evidence>
<dbReference type="GO" id="GO:0045340">
    <property type="term" value="F:mercury ion binding"/>
    <property type="evidence" value="ECO:0007669"/>
    <property type="project" value="InterPro"/>
</dbReference>
<dbReference type="GO" id="GO:0016152">
    <property type="term" value="F:mercury (II) reductase (NADP+) activity"/>
    <property type="evidence" value="ECO:0007669"/>
    <property type="project" value="InterPro"/>
</dbReference>
<feature type="domain" description="Pyridine nucleotide-disulphide oxidoreductase dimerisation" evidence="6">
    <location>
        <begin position="249"/>
        <end position="355"/>
    </location>
</feature>
<proteinExistence type="inferred from homology"/>
<dbReference type="InterPro" id="IPR036188">
    <property type="entry name" value="FAD/NAD-bd_sf"/>
</dbReference>
<accession>A0A0F9LE71</accession>
<dbReference type="PANTHER" id="PTHR43014:SF4">
    <property type="entry name" value="PYRIDINE NUCLEOTIDE-DISULFIDE OXIDOREDUCTASE RCLA-RELATED"/>
    <property type="match status" value="1"/>
</dbReference>
<evidence type="ECO:0000313" key="8">
    <source>
        <dbReference type="EMBL" id="KKM85506.1"/>
    </source>
</evidence>